<organism evidence="2 3">
    <name type="scientific">Thalassospira lohafexi</name>
    <dbReference type="NCBI Taxonomy" id="744227"/>
    <lineage>
        <taxon>Bacteria</taxon>
        <taxon>Pseudomonadati</taxon>
        <taxon>Pseudomonadota</taxon>
        <taxon>Alphaproteobacteria</taxon>
        <taxon>Rhodospirillales</taxon>
        <taxon>Thalassospiraceae</taxon>
        <taxon>Thalassospira</taxon>
    </lineage>
</organism>
<protein>
    <submittedName>
        <fullName evidence="2">Anti-sigma factor</fullName>
    </submittedName>
</protein>
<dbReference type="InterPro" id="IPR012807">
    <property type="entry name" value="Anti-sigma_ChrR"/>
</dbReference>
<reference evidence="2 3" key="1">
    <citation type="submission" date="2017-09" db="EMBL/GenBank/DDBJ databases">
        <title>Biodiversity and function of Thalassospira species in the particle-attached aromatic-hydrocarbon-degrading consortia from the surface seawater of the China South Sea.</title>
        <authorList>
            <person name="Dong C."/>
            <person name="Lai Q."/>
            <person name="Shao Z."/>
        </authorList>
    </citation>
    <scope>NUCLEOTIDE SEQUENCE [LARGE SCALE GENOMIC DNA]</scope>
    <source>
        <strain evidence="2 3">139Z-12</strain>
    </source>
</reference>
<dbReference type="Gene3D" id="2.60.120.10">
    <property type="entry name" value="Jelly Rolls"/>
    <property type="match status" value="1"/>
</dbReference>
<dbReference type="InterPro" id="IPR025979">
    <property type="entry name" value="ChrR-like_cupin_dom"/>
</dbReference>
<dbReference type="SUPFAM" id="SSF51182">
    <property type="entry name" value="RmlC-like cupins"/>
    <property type="match status" value="1"/>
</dbReference>
<feature type="domain" description="ChrR-like cupin" evidence="1">
    <location>
        <begin position="119"/>
        <end position="214"/>
    </location>
</feature>
<name>A0A2N3L5A6_9PROT</name>
<evidence type="ECO:0000259" key="1">
    <source>
        <dbReference type="Pfam" id="PF12973"/>
    </source>
</evidence>
<dbReference type="Gene3D" id="1.10.10.1320">
    <property type="entry name" value="Anti-sigma factor, zinc-finger domain"/>
    <property type="match status" value="1"/>
</dbReference>
<dbReference type="AlphaFoldDB" id="A0A2N3L5A6"/>
<dbReference type="Proteomes" id="UP000233332">
    <property type="component" value="Unassembled WGS sequence"/>
</dbReference>
<dbReference type="InterPro" id="IPR041916">
    <property type="entry name" value="Anti_sigma_zinc_sf"/>
</dbReference>
<dbReference type="Pfam" id="PF12973">
    <property type="entry name" value="Cupin_7"/>
    <property type="match status" value="1"/>
</dbReference>
<proteinExistence type="predicted"/>
<evidence type="ECO:0000313" key="2">
    <source>
        <dbReference type="EMBL" id="PKR57985.1"/>
    </source>
</evidence>
<dbReference type="GeneID" id="98668738"/>
<dbReference type="NCBIfam" id="TIGR02451">
    <property type="entry name" value="anti_sig_ChrR"/>
    <property type="match status" value="1"/>
</dbReference>
<dbReference type="CDD" id="cd20301">
    <property type="entry name" value="cupin_ChrR"/>
    <property type="match status" value="1"/>
</dbReference>
<gene>
    <name evidence="2" type="ORF">COO92_14640</name>
</gene>
<dbReference type="RefSeq" id="WP_022731759.1">
    <property type="nucleotide sequence ID" value="NZ_NXGX01000005.1"/>
</dbReference>
<dbReference type="InterPro" id="IPR014710">
    <property type="entry name" value="RmlC-like_jellyroll"/>
</dbReference>
<keyword evidence="3" id="KW-1185">Reference proteome</keyword>
<sequence>MNIKHHPTDQTLMDYASGTMSQAMELLVATHMTVCPHCRDKVAEFETMGGAVLENVTRMEMADHSLDHVMAMLERETANENPAVQELPMTRRIAVGESITGSAMPSIPTPLVKFLPDNVLSLEDVPWKTLAPGVKHFQLKSVESKGTVRLMKIAPGVSIPDHGHHGHEMTLLLKGSYIDDIGRFRAGDVADLDDDVDHQPIADTAEECICLIATDAPMKFSGFLPKLLQPFFGI</sequence>
<accession>A0A2N3L5A6</accession>
<evidence type="ECO:0000313" key="3">
    <source>
        <dbReference type="Proteomes" id="UP000233332"/>
    </source>
</evidence>
<dbReference type="EMBL" id="NXGX01000005">
    <property type="protein sequence ID" value="PKR57985.1"/>
    <property type="molecule type" value="Genomic_DNA"/>
</dbReference>
<comment type="caution">
    <text evidence="2">The sequence shown here is derived from an EMBL/GenBank/DDBJ whole genome shotgun (WGS) entry which is preliminary data.</text>
</comment>
<dbReference type="InterPro" id="IPR011051">
    <property type="entry name" value="RmlC_Cupin_sf"/>
</dbReference>